<accession>A0A6I6L195</accession>
<dbReference type="PROSITE" id="PS50949">
    <property type="entry name" value="HTH_GNTR"/>
    <property type="match status" value="1"/>
</dbReference>
<dbReference type="InterPro" id="IPR036390">
    <property type="entry name" value="WH_DNA-bd_sf"/>
</dbReference>
<dbReference type="InterPro" id="IPR011711">
    <property type="entry name" value="GntR_C"/>
</dbReference>
<dbReference type="SUPFAM" id="SSF46785">
    <property type="entry name" value="Winged helix' DNA-binding domain"/>
    <property type="match status" value="1"/>
</dbReference>
<dbReference type="InterPro" id="IPR000524">
    <property type="entry name" value="Tscrpt_reg_HTH_GntR"/>
</dbReference>
<dbReference type="Gene3D" id="1.20.120.530">
    <property type="entry name" value="GntR ligand-binding domain-like"/>
    <property type="match status" value="1"/>
</dbReference>
<dbReference type="EMBL" id="CP035733">
    <property type="protein sequence ID" value="QGY79260.1"/>
    <property type="molecule type" value="Genomic_DNA"/>
</dbReference>
<evidence type="ECO:0000313" key="5">
    <source>
        <dbReference type="EMBL" id="QGY79260.1"/>
    </source>
</evidence>
<reference evidence="6" key="1">
    <citation type="submission" date="2019-01" db="EMBL/GenBank/DDBJ databases">
        <title>Sphingorhabdus lacus sp.nov., isolated from an oligotrophic freshwater lake.</title>
        <authorList>
            <person name="Park M."/>
        </authorList>
    </citation>
    <scope>NUCLEOTIDE SEQUENCE [LARGE SCALE GENOMIC DNA]</scope>
    <source>
        <strain evidence="6">IMCC1753</strain>
    </source>
</reference>
<dbReference type="Pfam" id="PF07729">
    <property type="entry name" value="FCD"/>
    <property type="match status" value="1"/>
</dbReference>
<dbReference type="InterPro" id="IPR008920">
    <property type="entry name" value="TF_FadR/GntR_C"/>
</dbReference>
<gene>
    <name evidence="5" type="ORF">EUU25_00665</name>
</gene>
<dbReference type="PRINTS" id="PR00035">
    <property type="entry name" value="HTHGNTR"/>
</dbReference>
<dbReference type="SUPFAM" id="SSF48008">
    <property type="entry name" value="GntR ligand-binding domain-like"/>
    <property type="match status" value="1"/>
</dbReference>
<keyword evidence="2" id="KW-0238">DNA-binding</keyword>
<evidence type="ECO:0000259" key="4">
    <source>
        <dbReference type="PROSITE" id="PS50949"/>
    </source>
</evidence>
<evidence type="ECO:0000313" key="6">
    <source>
        <dbReference type="Proteomes" id="UP000428803"/>
    </source>
</evidence>
<proteinExistence type="predicted"/>
<dbReference type="InterPro" id="IPR036388">
    <property type="entry name" value="WH-like_DNA-bd_sf"/>
</dbReference>
<dbReference type="RefSeq" id="WP_158897559.1">
    <property type="nucleotide sequence ID" value="NZ_CP035733.1"/>
</dbReference>
<evidence type="ECO:0000256" key="2">
    <source>
        <dbReference type="ARBA" id="ARBA00023125"/>
    </source>
</evidence>
<dbReference type="GO" id="GO:0003677">
    <property type="term" value="F:DNA binding"/>
    <property type="evidence" value="ECO:0007669"/>
    <property type="project" value="UniProtKB-KW"/>
</dbReference>
<dbReference type="PANTHER" id="PTHR43537">
    <property type="entry name" value="TRANSCRIPTIONAL REGULATOR, GNTR FAMILY"/>
    <property type="match status" value="1"/>
</dbReference>
<organism evidence="5 6">
    <name type="scientific">Sphingorhabdus lacus</name>
    <dbReference type="NCBI Taxonomy" id="392610"/>
    <lineage>
        <taxon>Bacteria</taxon>
        <taxon>Pseudomonadati</taxon>
        <taxon>Pseudomonadota</taxon>
        <taxon>Alphaproteobacteria</taxon>
        <taxon>Sphingomonadales</taxon>
        <taxon>Sphingomonadaceae</taxon>
        <taxon>Sphingorhabdus</taxon>
    </lineage>
</organism>
<keyword evidence="6" id="KW-1185">Reference proteome</keyword>
<protein>
    <submittedName>
        <fullName evidence="5">GntR family transcriptional regulator</fullName>
    </submittedName>
</protein>
<dbReference type="OrthoDB" id="9789310at2"/>
<feature type="domain" description="HTH gntR-type" evidence="4">
    <location>
        <begin position="11"/>
        <end position="78"/>
    </location>
</feature>
<dbReference type="CDD" id="cd07377">
    <property type="entry name" value="WHTH_GntR"/>
    <property type="match status" value="1"/>
</dbReference>
<dbReference type="SMART" id="SM00895">
    <property type="entry name" value="FCD"/>
    <property type="match status" value="1"/>
</dbReference>
<evidence type="ECO:0000256" key="3">
    <source>
        <dbReference type="ARBA" id="ARBA00023163"/>
    </source>
</evidence>
<name>A0A6I6L195_9SPHN</name>
<dbReference type="Gene3D" id="1.10.10.10">
    <property type="entry name" value="Winged helix-like DNA-binding domain superfamily/Winged helix DNA-binding domain"/>
    <property type="match status" value="1"/>
</dbReference>
<dbReference type="AlphaFoldDB" id="A0A6I6L195"/>
<dbReference type="PANTHER" id="PTHR43537:SF24">
    <property type="entry name" value="GLUCONATE OPERON TRANSCRIPTIONAL REPRESSOR"/>
    <property type="match status" value="1"/>
</dbReference>
<sequence>MDQQSLRIVPKPVREQAEEALRHAIVSGRYPPGTHLSDRAICEELGVSRSIIREAIRLLAAEGLVMSIPHRGTFVAFMSSAEAVQIYEVRSALEALAGKAFATRASDQERRELRAVVEQIAQDGMAEERGTLLELKQRFYSILLQGSRNAYVARMLDQLLNRNMSLRATSLSDPDRLQQTISELRKIVERIEDRDGEGAAEACREHVRAAENTALRILRSQEAADGAAKKGVPTR</sequence>
<keyword evidence="1" id="KW-0805">Transcription regulation</keyword>
<evidence type="ECO:0000256" key="1">
    <source>
        <dbReference type="ARBA" id="ARBA00023015"/>
    </source>
</evidence>
<dbReference type="Proteomes" id="UP000428803">
    <property type="component" value="Chromosome"/>
</dbReference>
<dbReference type="SMART" id="SM00345">
    <property type="entry name" value="HTH_GNTR"/>
    <property type="match status" value="1"/>
</dbReference>
<keyword evidence="3" id="KW-0804">Transcription</keyword>
<dbReference type="Pfam" id="PF00392">
    <property type="entry name" value="GntR"/>
    <property type="match status" value="1"/>
</dbReference>
<dbReference type="GO" id="GO:0003700">
    <property type="term" value="F:DNA-binding transcription factor activity"/>
    <property type="evidence" value="ECO:0007669"/>
    <property type="project" value="InterPro"/>
</dbReference>
<dbReference type="KEGG" id="slaa:EUU25_00665"/>